<feature type="repeat" description="WD" evidence="6">
    <location>
        <begin position="282"/>
        <end position="316"/>
    </location>
</feature>
<organism evidence="9">
    <name type="scientific">Vanderwaltozyma polyspora (strain ATCC 22028 / DSM 70294 / BCRC 21397 / CBS 2163 / NBRC 10782 / NRRL Y-8283 / UCD 57-17)</name>
    <name type="common">Kluyveromyces polysporus</name>
    <dbReference type="NCBI Taxonomy" id="436907"/>
    <lineage>
        <taxon>Eukaryota</taxon>
        <taxon>Fungi</taxon>
        <taxon>Dikarya</taxon>
        <taxon>Ascomycota</taxon>
        <taxon>Saccharomycotina</taxon>
        <taxon>Saccharomycetes</taxon>
        <taxon>Saccharomycetales</taxon>
        <taxon>Saccharomycetaceae</taxon>
        <taxon>Vanderwaltozyma</taxon>
    </lineage>
</organism>
<dbReference type="HOGENOM" id="CLU_020445_3_1_1"/>
<keyword evidence="2 6" id="KW-0853">WD repeat</keyword>
<dbReference type="InterPro" id="IPR036322">
    <property type="entry name" value="WD40_repeat_dom_sf"/>
</dbReference>
<keyword evidence="5" id="KW-0539">Nucleus</keyword>
<evidence type="ECO:0000256" key="3">
    <source>
        <dbReference type="ARBA" id="ARBA00022737"/>
    </source>
</evidence>
<evidence type="ECO:0000256" key="5">
    <source>
        <dbReference type="ARBA" id="ARBA00023242"/>
    </source>
</evidence>
<dbReference type="GO" id="GO:0000781">
    <property type="term" value="C:chromosome, telomeric region"/>
    <property type="evidence" value="ECO:0007669"/>
    <property type="project" value="GOC"/>
</dbReference>
<dbReference type="STRING" id="436907.A7TI84"/>
<evidence type="ECO:0000256" key="1">
    <source>
        <dbReference type="ARBA" id="ARBA00004123"/>
    </source>
</evidence>
<dbReference type="InterPro" id="IPR020472">
    <property type="entry name" value="WD40_PAC1"/>
</dbReference>
<dbReference type="Pfam" id="PF12265">
    <property type="entry name" value="CAF1C_H4-bd"/>
    <property type="match status" value="1"/>
</dbReference>
<dbReference type="SUPFAM" id="SSF50978">
    <property type="entry name" value="WD40 repeat-like"/>
    <property type="match status" value="1"/>
</dbReference>
<dbReference type="PROSITE" id="PS50294">
    <property type="entry name" value="WD_REPEATS_REGION"/>
    <property type="match status" value="2"/>
</dbReference>
<protein>
    <recommendedName>
        <fullName evidence="7">Histone-binding protein RBBP4-like N-terminal domain-containing protein</fullName>
    </recommendedName>
</protein>
<evidence type="ECO:0000256" key="2">
    <source>
        <dbReference type="ARBA" id="ARBA00022574"/>
    </source>
</evidence>
<dbReference type="GO" id="GO:0005737">
    <property type="term" value="C:cytoplasm"/>
    <property type="evidence" value="ECO:0007669"/>
    <property type="project" value="EnsemblFungi"/>
</dbReference>
<dbReference type="InterPro" id="IPR001680">
    <property type="entry name" value="WD40_rpt"/>
</dbReference>
<dbReference type="KEGG" id="vpo:Kpol_1045p78"/>
<accession>A7TI84</accession>
<gene>
    <name evidence="8" type="ORF">Kpol_1045p78</name>
</gene>
<sequence length="392" mass="44039">MEAQREQEEPLTVDQEYELWKTNVPLMYDFVSETRLTWPSLTAQWLPGSEEDTRQYMILGTHTSGEEVDYLKVAALDLPDEVVTGEANDDNRRTKSNIKIVKKFEHDGEINRARYMPKDSNIIATINGEGNVSIYDRSKSRSDGLRTTLKYHKENGYGLSFNPNVSNELISGSDDFTIALWDIDSGSKSPKSVWDNIHSDIVNDCSWHHFDENLFGSVSEDSTLKLHDKRSTSKVINTIQAKAAFNTLAFSKHSANLFAAAGLDTNIYLYDRRQTTKPLHVMAGHEDAITCLQFHPKEDGILVSGGADRRVILWDLAEIGAEQQPDEADDGSPEILMIHAGHRSAINDFTLHPTIPWLSASVEEDNVVQVWKCSKNLSRVGGTPEIDTKMLQ</sequence>
<dbReference type="GO" id="GO:0042393">
    <property type="term" value="F:histone binding"/>
    <property type="evidence" value="ECO:0007669"/>
    <property type="project" value="EnsemblFungi"/>
</dbReference>
<comment type="subcellular location">
    <subcellularLocation>
        <location evidence="1">Nucleus</location>
    </subcellularLocation>
</comment>
<evidence type="ECO:0000256" key="6">
    <source>
        <dbReference type="PROSITE-ProRule" id="PRU00221"/>
    </source>
</evidence>
<dbReference type="Pfam" id="PF00400">
    <property type="entry name" value="WD40"/>
    <property type="match status" value="4"/>
</dbReference>
<dbReference type="PROSITE" id="PS50082">
    <property type="entry name" value="WD_REPEATS_2"/>
    <property type="match status" value="2"/>
</dbReference>
<keyword evidence="9" id="KW-1185">Reference proteome</keyword>
<evidence type="ECO:0000256" key="4">
    <source>
        <dbReference type="ARBA" id="ARBA00022853"/>
    </source>
</evidence>
<dbReference type="PRINTS" id="PR00320">
    <property type="entry name" value="GPROTEINBRPT"/>
</dbReference>
<dbReference type="PANTHER" id="PTHR22850">
    <property type="entry name" value="WD40 REPEAT FAMILY"/>
    <property type="match status" value="1"/>
</dbReference>
<dbReference type="GO" id="GO:0005634">
    <property type="term" value="C:nucleus"/>
    <property type="evidence" value="ECO:0007669"/>
    <property type="project" value="UniProtKB-SubCell"/>
</dbReference>
<proteinExistence type="predicted"/>
<keyword evidence="3" id="KW-0677">Repeat</keyword>
<evidence type="ECO:0000259" key="7">
    <source>
        <dbReference type="Pfam" id="PF12265"/>
    </source>
</evidence>
<dbReference type="Gene3D" id="2.130.10.10">
    <property type="entry name" value="YVTN repeat-like/Quinoprotein amine dehydrogenase"/>
    <property type="match status" value="1"/>
</dbReference>
<dbReference type="GO" id="GO:0004402">
    <property type="term" value="F:histone acetyltransferase activity"/>
    <property type="evidence" value="ECO:0007669"/>
    <property type="project" value="EnsemblFungi"/>
</dbReference>
<feature type="domain" description="Histone-binding protein RBBP4-like N-terminal" evidence="7">
    <location>
        <begin position="15"/>
        <end position="80"/>
    </location>
</feature>
<dbReference type="GeneID" id="5546360"/>
<dbReference type="PROSITE" id="PS00678">
    <property type="entry name" value="WD_REPEATS_1"/>
    <property type="match status" value="2"/>
</dbReference>
<dbReference type="InParanoid" id="A7TI84"/>
<reference evidence="8 9" key="1">
    <citation type="journal article" date="2007" name="Proc. Natl. Acad. Sci. U.S.A.">
        <title>Independent sorting-out of thousands of duplicated gene pairs in two yeast species descended from a whole-genome duplication.</title>
        <authorList>
            <person name="Scannell D.R."/>
            <person name="Frank A.C."/>
            <person name="Conant G.C."/>
            <person name="Byrne K.P."/>
            <person name="Woolfit M."/>
            <person name="Wolfe K.H."/>
        </authorList>
    </citation>
    <scope>NUCLEOTIDE SEQUENCE [LARGE SCALE GENOMIC DNA]</scope>
    <source>
        <strain evidence="9">ATCC 22028 / DSM 70294 / BCRC 21397 / CBS 2163 / NBRC 10782 / NRRL Y-8283 / UCD 57-17</strain>
    </source>
</reference>
<evidence type="ECO:0000313" key="8">
    <source>
        <dbReference type="EMBL" id="EDO18091.1"/>
    </source>
</evidence>
<dbReference type="eggNOG" id="KOG0264">
    <property type="taxonomic scope" value="Eukaryota"/>
</dbReference>
<dbReference type="InterPro" id="IPR019775">
    <property type="entry name" value="WD40_repeat_CS"/>
</dbReference>
<dbReference type="AlphaFoldDB" id="A7TI84"/>
<dbReference type="OMA" id="HVFDSHE"/>
<keyword evidence="4" id="KW-0156">Chromatin regulator</keyword>
<dbReference type="GO" id="GO:0000123">
    <property type="term" value="C:histone acetyltransferase complex"/>
    <property type="evidence" value="ECO:0007669"/>
    <property type="project" value="EnsemblFungi"/>
</dbReference>
<dbReference type="InterPro" id="IPR015943">
    <property type="entry name" value="WD40/YVTN_repeat-like_dom_sf"/>
</dbReference>
<dbReference type="GO" id="GO:0031509">
    <property type="term" value="P:subtelomeric heterochromatin formation"/>
    <property type="evidence" value="ECO:0007669"/>
    <property type="project" value="EnsemblFungi"/>
</dbReference>
<dbReference type="InterPro" id="IPR050459">
    <property type="entry name" value="WD_repeat_RBAP46/RBAP48/MSI1"/>
</dbReference>
<feature type="repeat" description="WD" evidence="6">
    <location>
        <begin position="149"/>
        <end position="191"/>
    </location>
</feature>
<dbReference type="Proteomes" id="UP000000267">
    <property type="component" value="Unassembled WGS sequence"/>
</dbReference>
<dbReference type="RefSeq" id="XP_001645949.1">
    <property type="nucleotide sequence ID" value="XM_001645899.1"/>
</dbReference>
<dbReference type="EMBL" id="DS480394">
    <property type="protein sequence ID" value="EDO18091.1"/>
    <property type="molecule type" value="Genomic_DNA"/>
</dbReference>
<dbReference type="SMART" id="SM00320">
    <property type="entry name" value="WD40"/>
    <property type="match status" value="6"/>
</dbReference>
<evidence type="ECO:0000313" key="9">
    <source>
        <dbReference type="Proteomes" id="UP000000267"/>
    </source>
</evidence>
<dbReference type="PhylomeDB" id="A7TI84"/>
<dbReference type="FunCoup" id="A7TI84">
    <property type="interactions" value="1127"/>
</dbReference>
<dbReference type="InterPro" id="IPR022052">
    <property type="entry name" value="Histone-bd_RBBP4-like_N"/>
</dbReference>
<dbReference type="OrthoDB" id="427795at2759"/>
<name>A7TI84_VANPO</name>